<proteinExistence type="predicted"/>
<protein>
    <submittedName>
        <fullName evidence="1">Uncharacterized protein</fullName>
    </submittedName>
</protein>
<dbReference type="EMBL" id="JAUIZM010000009">
    <property type="protein sequence ID" value="KAK1365544.1"/>
    <property type="molecule type" value="Genomic_DNA"/>
</dbReference>
<name>A0AAD8HE55_9APIA</name>
<dbReference type="InterPro" id="IPR027417">
    <property type="entry name" value="P-loop_NTPase"/>
</dbReference>
<dbReference type="Proteomes" id="UP001237642">
    <property type="component" value="Unassembled WGS sequence"/>
</dbReference>
<evidence type="ECO:0000313" key="1">
    <source>
        <dbReference type="EMBL" id="KAK1365544.1"/>
    </source>
</evidence>
<comment type="caution">
    <text evidence="1">The sequence shown here is derived from an EMBL/GenBank/DDBJ whole genome shotgun (WGS) entry which is preliminary data.</text>
</comment>
<evidence type="ECO:0000313" key="2">
    <source>
        <dbReference type="Proteomes" id="UP001237642"/>
    </source>
</evidence>
<accession>A0AAD8HE55</accession>
<dbReference type="AlphaFoldDB" id="A0AAD8HE55"/>
<keyword evidence="2" id="KW-1185">Reference proteome</keyword>
<reference evidence="1" key="2">
    <citation type="submission" date="2023-05" db="EMBL/GenBank/DDBJ databases">
        <authorList>
            <person name="Schelkunov M.I."/>
        </authorList>
    </citation>
    <scope>NUCLEOTIDE SEQUENCE</scope>
    <source>
        <strain evidence="1">Hsosn_3</strain>
        <tissue evidence="1">Leaf</tissue>
    </source>
</reference>
<gene>
    <name evidence="1" type="ORF">POM88_041105</name>
</gene>
<organism evidence="1 2">
    <name type="scientific">Heracleum sosnowskyi</name>
    <dbReference type="NCBI Taxonomy" id="360622"/>
    <lineage>
        <taxon>Eukaryota</taxon>
        <taxon>Viridiplantae</taxon>
        <taxon>Streptophyta</taxon>
        <taxon>Embryophyta</taxon>
        <taxon>Tracheophyta</taxon>
        <taxon>Spermatophyta</taxon>
        <taxon>Magnoliopsida</taxon>
        <taxon>eudicotyledons</taxon>
        <taxon>Gunneridae</taxon>
        <taxon>Pentapetalae</taxon>
        <taxon>asterids</taxon>
        <taxon>campanulids</taxon>
        <taxon>Apiales</taxon>
        <taxon>Apiaceae</taxon>
        <taxon>Apioideae</taxon>
        <taxon>apioid superclade</taxon>
        <taxon>Tordylieae</taxon>
        <taxon>Tordyliinae</taxon>
        <taxon>Heracleum</taxon>
    </lineage>
</organism>
<sequence length="171" mass="19586">MTEFYHLQVESSNLQLPRILGMTASLINTKGYWKKIHELKNLMNSKVFTCSSESVITEHLAMSTLKLRSYRHMDIPYSLVEKIASELNTLKEKELGLWLAIKAADTSSSKASEMFIWDKLDKCGERILTDLSSDAFKVFSSYMPSGMLPPSERTKLLEFSKLYLWPIVGCY</sequence>
<reference evidence="1" key="1">
    <citation type="submission" date="2023-02" db="EMBL/GenBank/DDBJ databases">
        <title>Genome of toxic invasive species Heracleum sosnowskyi carries increased number of genes despite the absence of recent whole-genome duplications.</title>
        <authorList>
            <person name="Schelkunov M."/>
            <person name="Shtratnikova V."/>
            <person name="Makarenko M."/>
            <person name="Klepikova A."/>
            <person name="Omelchenko D."/>
            <person name="Novikova G."/>
            <person name="Obukhova E."/>
            <person name="Bogdanov V."/>
            <person name="Penin A."/>
            <person name="Logacheva M."/>
        </authorList>
    </citation>
    <scope>NUCLEOTIDE SEQUENCE</scope>
    <source>
        <strain evidence="1">Hsosn_3</strain>
        <tissue evidence="1">Leaf</tissue>
    </source>
</reference>
<dbReference type="Gene3D" id="3.40.50.300">
    <property type="entry name" value="P-loop containing nucleotide triphosphate hydrolases"/>
    <property type="match status" value="1"/>
</dbReference>